<dbReference type="GO" id="GO:0003689">
    <property type="term" value="F:DNA clamp loader activity"/>
    <property type="evidence" value="ECO:0007669"/>
    <property type="project" value="TreeGrafter"/>
</dbReference>
<dbReference type="SUPFAM" id="SSF52540">
    <property type="entry name" value="P-loop containing nucleoside triphosphate hydrolases"/>
    <property type="match status" value="1"/>
</dbReference>
<keyword evidence="3" id="KW-0067">ATP-binding</keyword>
<dbReference type="InterPro" id="IPR027417">
    <property type="entry name" value="P-loop_NTPase"/>
</dbReference>
<dbReference type="GO" id="GO:0006281">
    <property type="term" value="P:DNA repair"/>
    <property type="evidence" value="ECO:0007669"/>
    <property type="project" value="TreeGrafter"/>
</dbReference>
<name>A0A7R9JKA4_TIMCA</name>
<reference evidence="4" key="1">
    <citation type="submission" date="2020-11" db="EMBL/GenBank/DDBJ databases">
        <authorList>
            <person name="Tran Van P."/>
        </authorList>
    </citation>
    <scope>NUCLEOTIDE SEQUENCE</scope>
</reference>
<evidence type="ECO:0000256" key="1">
    <source>
        <dbReference type="ARBA" id="ARBA00022705"/>
    </source>
</evidence>
<dbReference type="GO" id="GO:0006261">
    <property type="term" value="P:DNA-templated DNA replication"/>
    <property type="evidence" value="ECO:0007669"/>
    <property type="project" value="TreeGrafter"/>
</dbReference>
<evidence type="ECO:0000256" key="3">
    <source>
        <dbReference type="ARBA" id="ARBA00022840"/>
    </source>
</evidence>
<dbReference type="EMBL" id="OE202257">
    <property type="protein sequence ID" value="CAD7580609.1"/>
    <property type="molecule type" value="Genomic_DNA"/>
</dbReference>
<dbReference type="AlphaFoldDB" id="A0A7R9JKA4"/>
<evidence type="ECO:0000256" key="2">
    <source>
        <dbReference type="ARBA" id="ARBA00022741"/>
    </source>
</evidence>
<dbReference type="Pfam" id="PF13177">
    <property type="entry name" value="DNA_pol3_delta2"/>
    <property type="match status" value="1"/>
</dbReference>
<evidence type="ECO:0000313" key="4">
    <source>
        <dbReference type="EMBL" id="CAD7580609.1"/>
    </source>
</evidence>
<keyword evidence="1" id="KW-0235">DNA replication</keyword>
<dbReference type="GO" id="GO:0005663">
    <property type="term" value="C:DNA replication factor C complex"/>
    <property type="evidence" value="ECO:0007669"/>
    <property type="project" value="TreeGrafter"/>
</dbReference>
<dbReference type="PANTHER" id="PTHR11669:SF20">
    <property type="entry name" value="REPLICATION FACTOR C SUBUNIT 4"/>
    <property type="match status" value="1"/>
</dbReference>
<dbReference type="GO" id="GO:0005634">
    <property type="term" value="C:nucleus"/>
    <property type="evidence" value="ECO:0007669"/>
    <property type="project" value="TreeGrafter"/>
</dbReference>
<sequence>MKRDALGHGATEAGKLLSCSNREADGLGQLSDAPTTADFEIIVPLITLILCEQKSWSQAVHDCANVCRYPGVQLTMTAQKSWSPADHDCADAGRNPGVKPGRPCPPFKIVILDEADSMTHAAQAALRRTMERESKSTRFCLICNYVSRIIQPLTSRCTKFRFKPLGELCAQSAQRSDTGEHVGPNGLS</sequence>
<keyword evidence="2" id="KW-0547">Nucleotide-binding</keyword>
<dbReference type="PANTHER" id="PTHR11669">
    <property type="entry name" value="REPLICATION FACTOR C / DNA POLYMERASE III GAMMA-TAU SUBUNIT"/>
    <property type="match status" value="1"/>
</dbReference>
<accession>A0A7R9JKA4</accession>
<dbReference type="InterPro" id="IPR050238">
    <property type="entry name" value="DNA_Rep/Repair_Clamp_Loader"/>
</dbReference>
<gene>
    <name evidence="4" type="ORF">TCMB3V08_LOCUS13142</name>
</gene>
<proteinExistence type="predicted"/>
<dbReference type="GO" id="GO:0005524">
    <property type="term" value="F:ATP binding"/>
    <property type="evidence" value="ECO:0007669"/>
    <property type="project" value="UniProtKB-KW"/>
</dbReference>
<dbReference type="Gene3D" id="3.40.50.300">
    <property type="entry name" value="P-loop containing nucleotide triphosphate hydrolases"/>
    <property type="match status" value="1"/>
</dbReference>
<protein>
    <submittedName>
        <fullName evidence="4">(California timema) hypothetical protein</fullName>
    </submittedName>
</protein>
<organism evidence="4">
    <name type="scientific">Timema californicum</name>
    <name type="common">California timema</name>
    <name type="synonym">Walking stick</name>
    <dbReference type="NCBI Taxonomy" id="61474"/>
    <lineage>
        <taxon>Eukaryota</taxon>
        <taxon>Metazoa</taxon>
        <taxon>Ecdysozoa</taxon>
        <taxon>Arthropoda</taxon>
        <taxon>Hexapoda</taxon>
        <taxon>Insecta</taxon>
        <taxon>Pterygota</taxon>
        <taxon>Neoptera</taxon>
        <taxon>Polyneoptera</taxon>
        <taxon>Phasmatodea</taxon>
        <taxon>Timematodea</taxon>
        <taxon>Timematoidea</taxon>
        <taxon>Timematidae</taxon>
        <taxon>Timema</taxon>
    </lineage>
</organism>